<organism evidence="1">
    <name type="scientific">Ixodes scapularis</name>
    <name type="common">Black-legged tick</name>
    <name type="synonym">Deer tick</name>
    <dbReference type="NCBI Taxonomy" id="6945"/>
    <lineage>
        <taxon>Eukaryota</taxon>
        <taxon>Metazoa</taxon>
        <taxon>Ecdysozoa</taxon>
        <taxon>Arthropoda</taxon>
        <taxon>Chelicerata</taxon>
        <taxon>Arachnida</taxon>
        <taxon>Acari</taxon>
        <taxon>Parasitiformes</taxon>
        <taxon>Ixodida</taxon>
        <taxon>Ixodoidea</taxon>
        <taxon>Ixodidae</taxon>
        <taxon>Ixodinae</taxon>
        <taxon>Ixodes</taxon>
    </lineage>
</organism>
<dbReference type="AlphaFoldDB" id="A0A4D5RXF8"/>
<reference evidence="1" key="1">
    <citation type="submission" date="2019-04" db="EMBL/GenBank/DDBJ databases">
        <title>An insight into the mialome of Ixodes scapularis.</title>
        <authorList>
            <person name="Ribeiro J.M."/>
            <person name="Mather T.N."/>
            <person name="Karim S."/>
        </authorList>
    </citation>
    <scope>NUCLEOTIDE SEQUENCE</scope>
</reference>
<name>A0A4D5RXF8_IXOSC</name>
<sequence>MERRSGTFCCLLHCNSAWVHQSVCGRQLRQRGHRHLCPHVHLLPLGQGSQDWCHLLGCPYCTLLLLHGVCLGWLCVHHQPHPPSCFCASNHEPVFKSDLYSIQHLLHPGSFAIHANPLRWLPARENERAHGFSRCLRAAERLCPAQVPADFLLQV</sequence>
<accession>A0A4D5RXF8</accession>
<dbReference type="EMBL" id="GHJT01007967">
    <property type="protein sequence ID" value="MOY41938.1"/>
    <property type="molecule type" value="Transcribed_RNA"/>
</dbReference>
<protein>
    <submittedName>
        <fullName evidence="1">Putative conserved protein with signal anchor</fullName>
    </submittedName>
</protein>
<proteinExistence type="predicted"/>
<evidence type="ECO:0000313" key="1">
    <source>
        <dbReference type="EMBL" id="MOY41938.1"/>
    </source>
</evidence>